<protein>
    <submittedName>
        <fullName evidence="2">Uncharacterized protein</fullName>
    </submittedName>
</protein>
<name>A0A5N6J564_9EURO</name>
<keyword evidence="3" id="KW-1185">Reference proteome</keyword>
<organism evidence="2 3">
    <name type="scientific">Aspergillus minisclerotigenes</name>
    <dbReference type="NCBI Taxonomy" id="656917"/>
    <lineage>
        <taxon>Eukaryota</taxon>
        <taxon>Fungi</taxon>
        <taxon>Dikarya</taxon>
        <taxon>Ascomycota</taxon>
        <taxon>Pezizomycotina</taxon>
        <taxon>Eurotiomycetes</taxon>
        <taxon>Eurotiomycetidae</taxon>
        <taxon>Eurotiales</taxon>
        <taxon>Aspergillaceae</taxon>
        <taxon>Aspergillus</taxon>
        <taxon>Aspergillus subgen. Circumdati</taxon>
    </lineage>
</organism>
<dbReference type="AlphaFoldDB" id="A0A5N6J564"/>
<evidence type="ECO:0000256" key="1">
    <source>
        <dbReference type="SAM" id="MobiDB-lite"/>
    </source>
</evidence>
<evidence type="ECO:0000313" key="2">
    <source>
        <dbReference type="EMBL" id="KAB8274011.1"/>
    </source>
</evidence>
<sequence>MAKVLGLASPFKTPIKAKKPLDRVNAVPEVPDSASLGGVTGTRDVSNSSKAPPSGISAIRPLRSEEKFRTPERQCEAFYAQEKPEMSGARCGDCSDPMPICRTVRSEETSPLVRKSLRQRKLPDRGLVSKVKRKLQFSVGPSKRRFLASKKTVKRKSSTTRTTNWWNI</sequence>
<dbReference type="EMBL" id="ML732791">
    <property type="protein sequence ID" value="KAB8274011.1"/>
    <property type="molecule type" value="Genomic_DNA"/>
</dbReference>
<dbReference type="Proteomes" id="UP000326289">
    <property type="component" value="Unassembled WGS sequence"/>
</dbReference>
<accession>A0A5N6J564</accession>
<feature type="compositionally biased region" description="Basic residues" evidence="1">
    <location>
        <begin position="149"/>
        <end position="158"/>
    </location>
</feature>
<evidence type="ECO:0000313" key="3">
    <source>
        <dbReference type="Proteomes" id="UP000326289"/>
    </source>
</evidence>
<reference evidence="2 3" key="1">
    <citation type="submission" date="2019-04" db="EMBL/GenBank/DDBJ databases">
        <title>Fungal friends and foes A comparative genomics study of 23 Aspergillus species from section Flavi.</title>
        <authorList>
            <consortium name="DOE Joint Genome Institute"/>
            <person name="Kjaerbolling I."/>
            <person name="Vesth T.C."/>
            <person name="Frisvad J.C."/>
            <person name="Nybo J.L."/>
            <person name="Theobald S."/>
            <person name="Kildgaard S."/>
            <person name="Petersen T.I."/>
            <person name="Kuo A."/>
            <person name="Sato A."/>
            <person name="Lyhne E.K."/>
            <person name="Kogle M.E."/>
            <person name="Wiebenga A."/>
            <person name="Kun R.S."/>
            <person name="Lubbers R.J."/>
            <person name="Makela M.R."/>
            <person name="Barry K."/>
            <person name="Chovatia M."/>
            <person name="Clum A."/>
            <person name="Daum C."/>
            <person name="Haridas S."/>
            <person name="He G."/>
            <person name="LaButti K."/>
            <person name="Lipzen A."/>
            <person name="Mondo S."/>
            <person name="Pangilinan J."/>
            <person name="Riley R."/>
            <person name="Salamov A."/>
            <person name="Simmons B.A."/>
            <person name="Magnuson J.K."/>
            <person name="Henrissat B."/>
            <person name="Mortensen U.H."/>
            <person name="Larsen T.O."/>
            <person name="De vries R.P."/>
            <person name="Grigoriev I.V."/>
            <person name="Machida M."/>
            <person name="Baker S.E."/>
            <person name="Andersen M.R."/>
        </authorList>
    </citation>
    <scope>NUCLEOTIDE SEQUENCE [LARGE SCALE GENOMIC DNA]</scope>
    <source>
        <strain evidence="2 3">CBS 117635</strain>
    </source>
</reference>
<feature type="region of interest" description="Disordered" evidence="1">
    <location>
        <begin position="149"/>
        <end position="168"/>
    </location>
</feature>
<gene>
    <name evidence="2" type="ORF">BDV30DRAFT_237980</name>
</gene>
<proteinExistence type="predicted"/>
<feature type="region of interest" description="Disordered" evidence="1">
    <location>
        <begin position="28"/>
        <end position="58"/>
    </location>
</feature>
<feature type="compositionally biased region" description="Low complexity" evidence="1">
    <location>
        <begin position="159"/>
        <end position="168"/>
    </location>
</feature>